<dbReference type="Pfam" id="PF01638">
    <property type="entry name" value="HxlR"/>
    <property type="match status" value="1"/>
</dbReference>
<gene>
    <name evidence="6" type="ORF">CAL12_15885</name>
</gene>
<dbReference type="PANTHER" id="PTHR33204">
    <property type="entry name" value="TRANSCRIPTIONAL REGULATOR, MARR FAMILY"/>
    <property type="match status" value="1"/>
</dbReference>
<dbReference type="AlphaFoldDB" id="A0A1W6YM10"/>
<dbReference type="PROSITE" id="PS51118">
    <property type="entry name" value="HTH_HXLR"/>
    <property type="match status" value="1"/>
</dbReference>
<organism evidence="6 7">
    <name type="scientific">Bordetella genomosp. 8</name>
    <dbReference type="NCBI Taxonomy" id="1416806"/>
    <lineage>
        <taxon>Bacteria</taxon>
        <taxon>Pseudomonadati</taxon>
        <taxon>Pseudomonadota</taxon>
        <taxon>Betaproteobacteria</taxon>
        <taxon>Burkholderiales</taxon>
        <taxon>Alcaligenaceae</taxon>
        <taxon>Bordetella</taxon>
    </lineage>
</organism>
<evidence type="ECO:0000313" key="6">
    <source>
        <dbReference type="EMBL" id="ARP82146.1"/>
    </source>
</evidence>
<dbReference type="RefSeq" id="WP_086065524.1">
    <property type="nucleotide sequence ID" value="NZ_CP021108.1"/>
</dbReference>
<evidence type="ECO:0000256" key="2">
    <source>
        <dbReference type="ARBA" id="ARBA00023125"/>
    </source>
</evidence>
<evidence type="ECO:0000256" key="4">
    <source>
        <dbReference type="SAM" id="MobiDB-lite"/>
    </source>
</evidence>
<protein>
    <recommendedName>
        <fullName evidence="5">HTH hxlR-type domain-containing protein</fullName>
    </recommendedName>
</protein>
<feature type="domain" description="HTH hxlR-type" evidence="5">
    <location>
        <begin position="15"/>
        <end position="114"/>
    </location>
</feature>
<dbReference type="PANTHER" id="PTHR33204:SF39">
    <property type="entry name" value="TRANSCRIPTIONAL REGULATORY PROTEIN"/>
    <property type="match status" value="1"/>
</dbReference>
<dbReference type="KEGG" id="bgv:CAL12_15885"/>
<feature type="region of interest" description="Disordered" evidence="4">
    <location>
        <begin position="121"/>
        <end position="145"/>
    </location>
</feature>
<name>A0A1W6YM10_9BORD</name>
<dbReference type="STRING" id="1416806.CAL12_15885"/>
<dbReference type="SUPFAM" id="SSF46785">
    <property type="entry name" value="Winged helix' DNA-binding domain"/>
    <property type="match status" value="1"/>
</dbReference>
<keyword evidence="3" id="KW-0804">Transcription</keyword>
<evidence type="ECO:0000256" key="1">
    <source>
        <dbReference type="ARBA" id="ARBA00023015"/>
    </source>
</evidence>
<dbReference type="GO" id="GO:0003677">
    <property type="term" value="F:DNA binding"/>
    <property type="evidence" value="ECO:0007669"/>
    <property type="project" value="UniProtKB-KW"/>
</dbReference>
<evidence type="ECO:0000259" key="5">
    <source>
        <dbReference type="PROSITE" id="PS51118"/>
    </source>
</evidence>
<reference evidence="6 7" key="1">
    <citation type="submission" date="2017-05" db="EMBL/GenBank/DDBJ databases">
        <title>Complete and WGS of Bordetella genogroups.</title>
        <authorList>
            <person name="Spilker T."/>
            <person name="LiPuma J."/>
        </authorList>
    </citation>
    <scope>NUCLEOTIDE SEQUENCE [LARGE SCALE GENOMIC DNA]</scope>
    <source>
        <strain evidence="6 7">AU19157</strain>
    </source>
</reference>
<dbReference type="OrthoDB" id="9807069at2"/>
<evidence type="ECO:0000313" key="7">
    <source>
        <dbReference type="Proteomes" id="UP000194151"/>
    </source>
</evidence>
<evidence type="ECO:0000256" key="3">
    <source>
        <dbReference type="ARBA" id="ARBA00023163"/>
    </source>
</evidence>
<dbReference type="InterPro" id="IPR036388">
    <property type="entry name" value="WH-like_DNA-bd_sf"/>
</dbReference>
<dbReference type="EMBL" id="CP021108">
    <property type="protein sequence ID" value="ARP82146.1"/>
    <property type="molecule type" value="Genomic_DNA"/>
</dbReference>
<dbReference type="Proteomes" id="UP000194151">
    <property type="component" value="Chromosome"/>
</dbReference>
<proteinExistence type="predicted"/>
<accession>A0A1W6YM10</accession>
<keyword evidence="7" id="KW-1185">Reference proteome</keyword>
<keyword evidence="2" id="KW-0238">DNA-binding</keyword>
<dbReference type="InterPro" id="IPR002577">
    <property type="entry name" value="HTH_HxlR"/>
</dbReference>
<sequence>MDVTDPTADHDPKVCEKISGVLSRVADRWSMRVMGCLRNGPRRFSEIKRITDSISQRMLTLTLRNLERDGLLKRTVFPEVPPRVEYQLTEMGASMLASIDPLGSWTINHLDEIEAARSDFDQRGTDDASPDSASEAYVSRVHRIQ</sequence>
<dbReference type="Gene3D" id="1.10.10.10">
    <property type="entry name" value="Winged helix-like DNA-binding domain superfamily/Winged helix DNA-binding domain"/>
    <property type="match status" value="1"/>
</dbReference>
<dbReference type="InterPro" id="IPR036390">
    <property type="entry name" value="WH_DNA-bd_sf"/>
</dbReference>
<keyword evidence="1" id="KW-0805">Transcription regulation</keyword>